<gene>
    <name evidence="2" type="ORF">LMG32289_03254</name>
</gene>
<dbReference type="EMBL" id="CAJZAG010000006">
    <property type="protein sequence ID" value="CAG9175204.1"/>
    <property type="molecule type" value="Genomic_DNA"/>
</dbReference>
<keyword evidence="3" id="KW-1185">Reference proteome</keyword>
<dbReference type="InterPro" id="IPR025500">
    <property type="entry name" value="DUF4390"/>
</dbReference>
<protein>
    <recommendedName>
        <fullName evidence="4">DUF4390 domain-containing protein</fullName>
    </recommendedName>
</protein>
<reference evidence="2 3" key="1">
    <citation type="submission" date="2021-08" db="EMBL/GenBank/DDBJ databases">
        <authorList>
            <person name="Peeters C."/>
        </authorList>
    </citation>
    <scope>NUCLEOTIDE SEQUENCE [LARGE SCALE GENOMIC DNA]</scope>
    <source>
        <strain evidence="2 3">LMG 32289</strain>
    </source>
</reference>
<dbReference type="Proteomes" id="UP000706525">
    <property type="component" value="Unassembled WGS sequence"/>
</dbReference>
<evidence type="ECO:0000256" key="1">
    <source>
        <dbReference type="SAM" id="MobiDB-lite"/>
    </source>
</evidence>
<sequence length="281" mass="30879">MPVISRALRWWLVAFCLLLALLCHPGRGDAQLIETTENRIEYQDGGFDLAASFDFDLPPALEDALHKGISLYFVVEFQLTRPRWYWFDDKPVNTARSVRLSYQPLTRQYRVSTGGLQLPFTRLKSALQFIQHVRGWRVFERNTVRPGETYQAQVRMRLDLSQLPKPFQINAVNTREWNLSSDWRHFNYTVPTNLDAPPAPPAPVSLPATPVVPPASLPPALPPVPPVPPAAPTSPAAPASAPSSAPAASSGGSDARGTPFAQTVSTVLSPSQLVQPSASQP</sequence>
<evidence type="ECO:0000313" key="3">
    <source>
        <dbReference type="Proteomes" id="UP000706525"/>
    </source>
</evidence>
<feature type="compositionally biased region" description="Polar residues" evidence="1">
    <location>
        <begin position="260"/>
        <end position="281"/>
    </location>
</feature>
<feature type="compositionally biased region" description="Low complexity" evidence="1">
    <location>
        <begin position="233"/>
        <end position="250"/>
    </location>
</feature>
<feature type="compositionally biased region" description="Pro residues" evidence="1">
    <location>
        <begin position="222"/>
        <end position="232"/>
    </location>
</feature>
<accession>A0ABM8X5I3</accession>
<proteinExistence type="predicted"/>
<name>A0ABM8X5I3_9BURK</name>
<evidence type="ECO:0008006" key="4">
    <source>
        <dbReference type="Google" id="ProtNLM"/>
    </source>
</evidence>
<feature type="region of interest" description="Disordered" evidence="1">
    <location>
        <begin position="222"/>
        <end position="281"/>
    </location>
</feature>
<dbReference type="Pfam" id="PF14334">
    <property type="entry name" value="DUF4390"/>
    <property type="match status" value="1"/>
</dbReference>
<evidence type="ECO:0000313" key="2">
    <source>
        <dbReference type="EMBL" id="CAG9175204.1"/>
    </source>
</evidence>
<comment type="caution">
    <text evidence="2">The sequence shown here is derived from an EMBL/GenBank/DDBJ whole genome shotgun (WGS) entry which is preliminary data.</text>
</comment>
<organism evidence="2 3">
    <name type="scientific">Cupriavidus pampae</name>
    <dbReference type="NCBI Taxonomy" id="659251"/>
    <lineage>
        <taxon>Bacteria</taxon>
        <taxon>Pseudomonadati</taxon>
        <taxon>Pseudomonadota</taxon>
        <taxon>Betaproteobacteria</taxon>
        <taxon>Burkholderiales</taxon>
        <taxon>Burkholderiaceae</taxon>
        <taxon>Cupriavidus</taxon>
    </lineage>
</organism>